<organism evidence="2 3">
    <name type="scientific">Saxibacter everestensis</name>
    <dbReference type="NCBI Taxonomy" id="2909229"/>
    <lineage>
        <taxon>Bacteria</taxon>
        <taxon>Bacillati</taxon>
        <taxon>Actinomycetota</taxon>
        <taxon>Actinomycetes</taxon>
        <taxon>Micrococcales</taxon>
        <taxon>Brevibacteriaceae</taxon>
        <taxon>Saxibacter</taxon>
    </lineage>
</organism>
<protein>
    <recommendedName>
        <fullName evidence="4">Transposase</fullName>
    </recommendedName>
</protein>
<proteinExistence type="predicted"/>
<name>A0ABY8QZF1_9MICO</name>
<accession>A0ABY8QZF1</accession>
<evidence type="ECO:0008006" key="4">
    <source>
        <dbReference type="Google" id="ProtNLM"/>
    </source>
</evidence>
<evidence type="ECO:0000256" key="1">
    <source>
        <dbReference type="SAM" id="MobiDB-lite"/>
    </source>
</evidence>
<reference evidence="2 3" key="1">
    <citation type="submission" date="2023-05" db="EMBL/GenBank/DDBJ databases">
        <title>Lithophilousrod everest ZFBP1038 complete genpme.</title>
        <authorList>
            <person name="Tian M."/>
        </authorList>
    </citation>
    <scope>NUCLEOTIDE SEQUENCE [LARGE SCALE GENOMIC DNA]</scope>
    <source>
        <strain evidence="2 3">ZFBP1038</strain>
    </source>
</reference>
<keyword evidence="3" id="KW-1185">Reference proteome</keyword>
<evidence type="ECO:0000313" key="3">
    <source>
        <dbReference type="Proteomes" id="UP001209083"/>
    </source>
</evidence>
<dbReference type="RefSeq" id="WP_349640409.1">
    <property type="nucleotide sequence ID" value="NZ_CP090958.1"/>
</dbReference>
<evidence type="ECO:0000313" key="2">
    <source>
        <dbReference type="EMBL" id="WGW13586.1"/>
    </source>
</evidence>
<feature type="compositionally biased region" description="Basic and acidic residues" evidence="1">
    <location>
        <begin position="204"/>
        <end position="312"/>
    </location>
</feature>
<gene>
    <name evidence="2" type="ORF">LWF01_07470</name>
</gene>
<dbReference type="EMBL" id="CP090958">
    <property type="protein sequence ID" value="WGW13586.1"/>
    <property type="molecule type" value="Genomic_DNA"/>
</dbReference>
<dbReference type="Proteomes" id="UP001209083">
    <property type="component" value="Chromosome"/>
</dbReference>
<feature type="region of interest" description="Disordered" evidence="1">
    <location>
        <begin position="175"/>
        <end position="312"/>
    </location>
</feature>
<sequence>MELAEVADELYALLPEEFTATRNERAKAARAAGDKELVQQIRGLPKPSKDAWVVNMLSRRRAEDIARVLELGATFREAQQDADRDELRELNRQRNQLVGALAKQARRLAGELGHDLSETTVTDVEQTLRAAITDSAAATAVRSGWLTRTLSATGLEPVDLSGSVALPEMIGPLSGTAESKAASRRGNDKKSGARKSVQQKKHSRAEAERKDAERQKAARREAEHAEREAERLSADGLEAERRIEDTAARRDRLTGELDDLRDRIRDVERDIETVERDLRSAEQERKRIRRDETEALSKAERARERAEQPPEN</sequence>